<dbReference type="GO" id="GO:0004722">
    <property type="term" value="F:protein serine/threonine phosphatase activity"/>
    <property type="evidence" value="ECO:0007669"/>
    <property type="project" value="TreeGrafter"/>
</dbReference>
<sequence>MLTSSLLLVATSSRHADVIIAESRFLFASNPSGSLRLIGADVAETEIEGQDLCTDRSPVRHIPNDLAFFPMADLCRSFLDFRPRYTSYRLHLVLPSKRLSSTYFYSPSSRIHGMSRRPFHLTLFCGSSGQTPSSVNLVSTHEHSDGSLVFRFKEPGEAASSVQMEEPNIEKEFEREGVGNDLVANVLDGDNDGDLKVSSLAELTDESNSIVIDSKYNSIVEEENDLDEKLKKGATECQLPSIVSNVDLKDSSTQRIDMVDTGDNQQYLNDEQEISSVKSVSPNFDIISTHEHSDGSLIFRFGNLSKVEKEIEKEDTDKNRMVKDLNSDDDGGVSYSSFAEVMDESNPIVIDGKNLSISEKGNDLGEKSKDTNELELPCIVSAVELKSSTPGNDIENGDNDGGVRDSSLAEETDETNSIVADGKKLDISEKENDLREKSKDTNEFELPTIVSDVDSVVSTVLSADSKIDDNIATMAPDLEAPLQLSIEAEAQTSLEGNELRKEIAEDGSENGVIQLMAMAPQLETRQTIDEESVSGDVEEYMDTDKSKSLKVLDDIPQKSILVSESTEDDDNLNVDMVESSGNQVTEMKPTEVAIKSQDIQLTDFVLSTGAALLPHPSKVLTGGEDAYFISGQTWLGVADGVGQWSFEGTTPGVYAQELIKNCEKLALDCNSNSIFDPVELLKLSVGETQSPGSSTVLLAQLVGKVLQVANIGDSGFIILRHGSVYKRSSPMLHVFHFPLQIERGDDPSNLAEFYRINLEEEDVIILASDGLLDNLYDQEIASEVSKYLAADSKPEEIAQALAAKAQQVGTSTSARSPFADNAQAAGYAGYSGGKLDDVTVIVSVVRKQSSPQAL</sequence>
<dbReference type="Gene3D" id="3.60.40.10">
    <property type="entry name" value="PPM-type phosphatase domain"/>
    <property type="match status" value="1"/>
</dbReference>
<dbReference type="EMBL" id="KV014922">
    <property type="protein sequence ID" value="KZV21206.1"/>
    <property type="molecule type" value="Genomic_DNA"/>
</dbReference>
<feature type="domain" description="PPM-type phosphatase" evidence="2">
    <location>
        <begin position="607"/>
        <end position="845"/>
    </location>
</feature>
<dbReference type="PANTHER" id="PTHR12320:SF1">
    <property type="entry name" value="PROTEIN PHOSPHATASE PTC7 HOMOLOG"/>
    <property type="match status" value="1"/>
</dbReference>
<organism evidence="3 4">
    <name type="scientific">Dorcoceras hygrometricum</name>
    <dbReference type="NCBI Taxonomy" id="472368"/>
    <lineage>
        <taxon>Eukaryota</taxon>
        <taxon>Viridiplantae</taxon>
        <taxon>Streptophyta</taxon>
        <taxon>Embryophyta</taxon>
        <taxon>Tracheophyta</taxon>
        <taxon>Spermatophyta</taxon>
        <taxon>Magnoliopsida</taxon>
        <taxon>eudicotyledons</taxon>
        <taxon>Gunneridae</taxon>
        <taxon>Pentapetalae</taxon>
        <taxon>asterids</taxon>
        <taxon>lamiids</taxon>
        <taxon>Lamiales</taxon>
        <taxon>Gesneriaceae</taxon>
        <taxon>Didymocarpoideae</taxon>
        <taxon>Trichosporeae</taxon>
        <taxon>Loxocarpinae</taxon>
        <taxon>Dorcoceras</taxon>
    </lineage>
</organism>
<dbReference type="Proteomes" id="UP000250235">
    <property type="component" value="Unassembled WGS sequence"/>
</dbReference>
<dbReference type="PANTHER" id="PTHR12320">
    <property type="entry name" value="PROTEIN PHOSPHATASE 2C"/>
    <property type="match status" value="1"/>
</dbReference>
<proteinExistence type="predicted"/>
<dbReference type="AlphaFoldDB" id="A0A2Z7AI44"/>
<protein>
    <recommendedName>
        <fullName evidence="2">PPM-type phosphatase domain-containing protein</fullName>
    </recommendedName>
</protein>
<accession>A0A2Z7AI44</accession>
<keyword evidence="4" id="KW-1185">Reference proteome</keyword>
<reference evidence="3 4" key="1">
    <citation type="journal article" date="2015" name="Proc. Natl. Acad. Sci. U.S.A.">
        <title>The resurrection genome of Boea hygrometrica: A blueprint for survival of dehydration.</title>
        <authorList>
            <person name="Xiao L."/>
            <person name="Yang G."/>
            <person name="Zhang L."/>
            <person name="Yang X."/>
            <person name="Zhao S."/>
            <person name="Ji Z."/>
            <person name="Zhou Q."/>
            <person name="Hu M."/>
            <person name="Wang Y."/>
            <person name="Chen M."/>
            <person name="Xu Y."/>
            <person name="Jin H."/>
            <person name="Xiao X."/>
            <person name="Hu G."/>
            <person name="Bao F."/>
            <person name="Hu Y."/>
            <person name="Wan P."/>
            <person name="Li L."/>
            <person name="Deng X."/>
            <person name="Kuang T."/>
            <person name="Xiang C."/>
            <person name="Zhu J.K."/>
            <person name="Oliver M.J."/>
            <person name="He Y."/>
        </authorList>
    </citation>
    <scope>NUCLEOTIDE SEQUENCE [LARGE SCALE GENOMIC DNA]</scope>
    <source>
        <strain evidence="4">cv. XS01</strain>
    </source>
</reference>
<evidence type="ECO:0000313" key="4">
    <source>
        <dbReference type="Proteomes" id="UP000250235"/>
    </source>
</evidence>
<feature type="region of interest" description="Disordered" evidence="1">
    <location>
        <begin position="387"/>
        <end position="424"/>
    </location>
</feature>
<evidence type="ECO:0000313" key="3">
    <source>
        <dbReference type="EMBL" id="KZV21206.1"/>
    </source>
</evidence>
<dbReference type="PROSITE" id="PS51746">
    <property type="entry name" value="PPM_2"/>
    <property type="match status" value="1"/>
</dbReference>
<name>A0A2Z7AI44_9LAMI</name>
<dbReference type="SUPFAM" id="SSF81606">
    <property type="entry name" value="PP2C-like"/>
    <property type="match status" value="1"/>
</dbReference>
<gene>
    <name evidence="3" type="ORF">F511_17940</name>
</gene>
<evidence type="ECO:0000256" key="1">
    <source>
        <dbReference type="SAM" id="MobiDB-lite"/>
    </source>
</evidence>
<dbReference type="InterPro" id="IPR001932">
    <property type="entry name" value="PPM-type_phosphatase-like_dom"/>
</dbReference>
<dbReference type="SMART" id="SM00331">
    <property type="entry name" value="PP2C_SIG"/>
    <property type="match status" value="1"/>
</dbReference>
<dbReference type="InterPro" id="IPR036457">
    <property type="entry name" value="PPM-type-like_dom_sf"/>
</dbReference>
<dbReference type="SMART" id="SM00332">
    <property type="entry name" value="PP2Cc"/>
    <property type="match status" value="1"/>
</dbReference>
<dbReference type="InterPro" id="IPR039123">
    <property type="entry name" value="PPTC7"/>
</dbReference>
<dbReference type="OrthoDB" id="60843at2759"/>
<dbReference type="GO" id="GO:0009507">
    <property type="term" value="C:chloroplast"/>
    <property type="evidence" value="ECO:0007669"/>
    <property type="project" value="TreeGrafter"/>
</dbReference>
<dbReference type="Pfam" id="PF00481">
    <property type="entry name" value="PP2C"/>
    <property type="match status" value="1"/>
</dbReference>
<evidence type="ECO:0000259" key="2">
    <source>
        <dbReference type="PROSITE" id="PS51746"/>
    </source>
</evidence>